<name>A0A6I6E2K4_THETI</name>
<evidence type="ECO:0000259" key="7">
    <source>
        <dbReference type="Pfam" id="PF01957"/>
    </source>
</evidence>
<protein>
    <submittedName>
        <fullName evidence="10">Nodulation protein NfeD</fullName>
    </submittedName>
</protein>
<sequence>MLFVSLWVGVSADATAATERRVAWVIELTGAIGPASATYVEDAIAAAQSEGVELLILRLDTPGGLDAAMRSIVKSITASAVPIVGYVAPTGARAASAGTYILYACPIAAMAPGTNLGAATPVQIGGVPTSDPVPPPDQAPASSQDETLPAGGDAAGRKAINDAAAYLRGLATLHGRNADWAEQAVRAGASLAAEEALGIGVIDLIAPTLEGLLQAIDGRRVRLQHGERRLDTRDLELVPHPPRWSVRLLAILSDPSVAYILLLVGIYGLIYEFANPGAVLPGTLGALSLLLALYAFQLLPVNYAGLALIGLGLLLMVAEVLSPSFGGLGLGGIAAFILGSLILIDAEAPGFEISLSLILGLAITSALVLSLIVGLALQAHRRPVVSGGPGLIGAVGEAVAGFPGSGRVRLQGEVWSARSEGPIPAGTQVRVKGREGLTLLVEPVQKA</sequence>
<feature type="domain" description="NfeD1b N-terminal" evidence="9">
    <location>
        <begin position="25"/>
        <end position="126"/>
    </location>
</feature>
<evidence type="ECO:0000313" key="10">
    <source>
        <dbReference type="EMBL" id="QGU33175.1"/>
    </source>
</evidence>
<dbReference type="Gene3D" id="2.40.50.140">
    <property type="entry name" value="Nucleic acid-binding proteins"/>
    <property type="match status" value="1"/>
</dbReference>
<reference evidence="10 11" key="1">
    <citation type="submission" date="2019-12" db="EMBL/GenBank/DDBJ databases">
        <title>The complete genome of the thermophilic, anoxygenic phototrophic gammaproteobacterium Thermochromatium tepidum.</title>
        <authorList>
            <person name="Sattley W.M."/>
            <person name="Swingley W.D."/>
            <person name="Burchell B.M."/>
            <person name="Gurbani S.A."/>
            <person name="Kujawa C.M."/>
            <person name="Nuccio D.A."/>
            <person name="Schladweiler J."/>
            <person name="Shaffer K.N."/>
            <person name="Stokes L.M."/>
            <person name="Touchman J.W."/>
            <person name="Blankenship R.E."/>
            <person name="Madigan M.T."/>
        </authorList>
    </citation>
    <scope>NUCLEOTIDE SEQUENCE [LARGE SCALE GENOMIC DNA]</scope>
    <source>
        <strain evidence="10 11">ATCC 43061</strain>
    </source>
</reference>
<feature type="transmembrane region" description="Helical" evidence="6">
    <location>
        <begin position="356"/>
        <end position="377"/>
    </location>
</feature>
<keyword evidence="3 6" id="KW-1133">Transmembrane helix</keyword>
<dbReference type="AlphaFoldDB" id="A0A6I6E2K4"/>
<dbReference type="KEGG" id="ttp:E6P07_09435"/>
<dbReference type="SUPFAM" id="SSF52096">
    <property type="entry name" value="ClpP/crotonase"/>
    <property type="match status" value="1"/>
</dbReference>
<feature type="transmembrane region" description="Helical" evidence="6">
    <location>
        <begin position="277"/>
        <end position="295"/>
    </location>
</feature>
<evidence type="ECO:0000256" key="5">
    <source>
        <dbReference type="SAM" id="MobiDB-lite"/>
    </source>
</evidence>
<dbReference type="SUPFAM" id="SSF141322">
    <property type="entry name" value="NfeD domain-like"/>
    <property type="match status" value="1"/>
</dbReference>
<keyword evidence="2 6" id="KW-0812">Transmembrane</keyword>
<dbReference type="PANTHER" id="PTHR33507:SF4">
    <property type="entry name" value="NODULATION COMPETITIVENESS PROTEIN NFED"/>
    <property type="match status" value="1"/>
</dbReference>
<evidence type="ECO:0000313" key="11">
    <source>
        <dbReference type="Proteomes" id="UP000426424"/>
    </source>
</evidence>
<dbReference type="InterPro" id="IPR056739">
    <property type="entry name" value="NfeD_membrane"/>
</dbReference>
<dbReference type="Pfam" id="PF25145">
    <property type="entry name" value="NfeD1b_N"/>
    <property type="match status" value="1"/>
</dbReference>
<dbReference type="InterPro" id="IPR012340">
    <property type="entry name" value="NA-bd_OB-fold"/>
</dbReference>
<dbReference type="InterPro" id="IPR052165">
    <property type="entry name" value="Membrane_assoc_protease"/>
</dbReference>
<proteinExistence type="predicted"/>
<dbReference type="OrthoDB" id="5289056at2"/>
<evidence type="ECO:0000256" key="6">
    <source>
        <dbReference type="SAM" id="Phobius"/>
    </source>
</evidence>
<dbReference type="PANTHER" id="PTHR33507">
    <property type="entry name" value="INNER MEMBRANE PROTEIN YBBJ"/>
    <property type="match status" value="1"/>
</dbReference>
<accession>A0A6I6E2K4</accession>
<feature type="domain" description="NfeD-like C-terminal" evidence="7">
    <location>
        <begin position="390"/>
        <end position="443"/>
    </location>
</feature>
<dbReference type="InterPro" id="IPR056738">
    <property type="entry name" value="NfeD1b_N"/>
</dbReference>
<feature type="transmembrane region" description="Helical" evidence="6">
    <location>
        <begin position="325"/>
        <end position="344"/>
    </location>
</feature>
<evidence type="ECO:0000256" key="1">
    <source>
        <dbReference type="ARBA" id="ARBA00004141"/>
    </source>
</evidence>
<dbReference type="FunFam" id="3.90.226.10:FF:000089">
    <property type="entry name" value="Membrane-bound serine protease"/>
    <property type="match status" value="1"/>
</dbReference>
<dbReference type="Proteomes" id="UP000426424">
    <property type="component" value="Chromosome"/>
</dbReference>
<dbReference type="InterPro" id="IPR002810">
    <property type="entry name" value="NfeD-like_C"/>
</dbReference>
<evidence type="ECO:0000259" key="9">
    <source>
        <dbReference type="Pfam" id="PF25145"/>
    </source>
</evidence>
<keyword evidence="11" id="KW-1185">Reference proteome</keyword>
<feature type="transmembrane region" description="Helical" evidence="6">
    <location>
        <begin position="248"/>
        <end position="270"/>
    </location>
</feature>
<dbReference type="RefSeq" id="WP_153975369.1">
    <property type="nucleotide sequence ID" value="NZ_CP039268.1"/>
</dbReference>
<keyword evidence="4 6" id="KW-0472">Membrane</keyword>
<gene>
    <name evidence="10" type="ORF">E6P07_09435</name>
</gene>
<evidence type="ECO:0000256" key="2">
    <source>
        <dbReference type="ARBA" id="ARBA00022692"/>
    </source>
</evidence>
<dbReference type="Pfam" id="PF01957">
    <property type="entry name" value="NfeD"/>
    <property type="match status" value="1"/>
</dbReference>
<feature type="region of interest" description="Disordered" evidence="5">
    <location>
        <begin position="122"/>
        <end position="154"/>
    </location>
</feature>
<dbReference type="Gene3D" id="3.90.226.10">
    <property type="entry name" value="2-enoyl-CoA Hydratase, Chain A, domain 1"/>
    <property type="match status" value="1"/>
</dbReference>
<dbReference type="Pfam" id="PF24961">
    <property type="entry name" value="NfeD_membrane"/>
    <property type="match status" value="1"/>
</dbReference>
<dbReference type="EMBL" id="CP039268">
    <property type="protein sequence ID" value="QGU33175.1"/>
    <property type="molecule type" value="Genomic_DNA"/>
</dbReference>
<evidence type="ECO:0000256" key="3">
    <source>
        <dbReference type="ARBA" id="ARBA00022989"/>
    </source>
</evidence>
<dbReference type="GO" id="GO:0016020">
    <property type="term" value="C:membrane"/>
    <property type="evidence" value="ECO:0007669"/>
    <property type="project" value="UniProtKB-SubCell"/>
</dbReference>
<dbReference type="InterPro" id="IPR029045">
    <property type="entry name" value="ClpP/crotonase-like_dom_sf"/>
</dbReference>
<evidence type="ECO:0000256" key="4">
    <source>
        <dbReference type="ARBA" id="ARBA00023136"/>
    </source>
</evidence>
<feature type="transmembrane region" description="Helical" evidence="6">
    <location>
        <begin position="301"/>
        <end position="318"/>
    </location>
</feature>
<feature type="domain" description="NfeD integral membrane" evidence="8">
    <location>
        <begin position="257"/>
        <end position="372"/>
    </location>
</feature>
<organism evidence="10 11">
    <name type="scientific">Thermochromatium tepidum ATCC 43061</name>
    <dbReference type="NCBI Taxonomy" id="316276"/>
    <lineage>
        <taxon>Bacteria</taxon>
        <taxon>Pseudomonadati</taxon>
        <taxon>Pseudomonadota</taxon>
        <taxon>Gammaproteobacteria</taxon>
        <taxon>Chromatiales</taxon>
        <taxon>Chromatiaceae</taxon>
        <taxon>Thermochromatium</taxon>
    </lineage>
</organism>
<evidence type="ECO:0000259" key="8">
    <source>
        <dbReference type="Pfam" id="PF24961"/>
    </source>
</evidence>
<dbReference type="CDD" id="cd07020">
    <property type="entry name" value="Clp_protease_NfeD_1"/>
    <property type="match status" value="1"/>
</dbReference>
<comment type="subcellular location">
    <subcellularLocation>
        <location evidence="1">Membrane</location>
        <topology evidence="1">Multi-pass membrane protein</topology>
    </subcellularLocation>
</comment>